<dbReference type="Proteomes" id="UP000184001">
    <property type="component" value="Unassembled WGS sequence"/>
</dbReference>
<feature type="domain" description="Peptidase M15C" evidence="1">
    <location>
        <begin position="132"/>
        <end position="206"/>
    </location>
</feature>
<evidence type="ECO:0000259" key="1">
    <source>
        <dbReference type="Pfam" id="PF13539"/>
    </source>
</evidence>
<protein>
    <submittedName>
        <fullName evidence="2">D-alanyl-D-alanine carboxypeptidase</fullName>
    </submittedName>
</protein>
<dbReference type="Gene3D" id="3.30.1380.10">
    <property type="match status" value="1"/>
</dbReference>
<dbReference type="GO" id="GO:0004180">
    <property type="term" value="F:carboxypeptidase activity"/>
    <property type="evidence" value="ECO:0007669"/>
    <property type="project" value="UniProtKB-KW"/>
</dbReference>
<dbReference type="EMBL" id="FQZR01000007">
    <property type="protein sequence ID" value="SHJ55301.1"/>
    <property type="molecule type" value="Genomic_DNA"/>
</dbReference>
<dbReference type="AlphaFoldDB" id="A0A8G2CBF7"/>
<comment type="caution">
    <text evidence="2">The sequence shown here is derived from an EMBL/GenBank/DDBJ whole genome shotgun (WGS) entry which is preliminary data.</text>
</comment>
<accession>A0A8G2CBF7</accession>
<dbReference type="InterPro" id="IPR039561">
    <property type="entry name" value="Peptidase_M15C"/>
</dbReference>
<evidence type="ECO:0000313" key="2">
    <source>
        <dbReference type="EMBL" id="SHJ55301.1"/>
    </source>
</evidence>
<organism evidence="2 3">
    <name type="scientific">Halodesulfovibrio aestuarii</name>
    <dbReference type="NCBI Taxonomy" id="126333"/>
    <lineage>
        <taxon>Bacteria</taxon>
        <taxon>Pseudomonadati</taxon>
        <taxon>Thermodesulfobacteriota</taxon>
        <taxon>Desulfovibrionia</taxon>
        <taxon>Desulfovibrionales</taxon>
        <taxon>Desulfovibrionaceae</taxon>
        <taxon>Halodesulfovibrio</taxon>
    </lineage>
</organism>
<name>A0A8G2CBF7_9BACT</name>
<gene>
    <name evidence="2" type="ORF">SAMN05660830_02699</name>
</gene>
<dbReference type="InterPro" id="IPR009045">
    <property type="entry name" value="Zn_M74/Hedgehog-like"/>
</dbReference>
<keyword evidence="2" id="KW-0378">Hydrolase</keyword>
<dbReference type="PROSITE" id="PS51257">
    <property type="entry name" value="PROKAR_LIPOPROTEIN"/>
    <property type="match status" value="1"/>
</dbReference>
<dbReference type="Pfam" id="PF13539">
    <property type="entry name" value="Peptidase_M15_4"/>
    <property type="match status" value="1"/>
</dbReference>
<keyword evidence="2" id="KW-0121">Carboxypeptidase</keyword>
<keyword evidence="2" id="KW-0645">Protease</keyword>
<dbReference type="RefSeq" id="WP_019999595.1">
    <property type="nucleotide sequence ID" value="NZ_CP192219.1"/>
</dbReference>
<evidence type="ECO:0000313" key="3">
    <source>
        <dbReference type="Proteomes" id="UP000184001"/>
    </source>
</evidence>
<sequence length="222" mass="25183">MIGQFRTIFTTILVFFLLAGCAPTIVDSNLQPQQAIYENQPPDVMSDIQKELVTVTVQYYGFDGVRHQGQVVIHKGLEQDIKKIFNVILENRFPVESVIPIAHPTIQKKGPYGLSSDTNNTSAYVWRPIVKSHKLSLHALGLAIDINPRLNPYIKGSLVLPPNASYNPLKSGTLVSNSPVVQEFKRLGWEWGGDWKQGTMDYMHFQKIDNKTEVWIQTYRND</sequence>
<dbReference type="SUPFAM" id="SSF55166">
    <property type="entry name" value="Hedgehog/DD-peptidase"/>
    <property type="match status" value="1"/>
</dbReference>
<proteinExistence type="predicted"/>
<dbReference type="CDD" id="cd14845">
    <property type="entry name" value="L-Ala-D-Glu_peptidase_like"/>
    <property type="match status" value="1"/>
</dbReference>
<reference evidence="2 3" key="1">
    <citation type="submission" date="2016-11" db="EMBL/GenBank/DDBJ databases">
        <authorList>
            <person name="Varghese N."/>
            <person name="Submissions S."/>
        </authorList>
    </citation>
    <scope>NUCLEOTIDE SEQUENCE [LARGE SCALE GENOMIC DNA]</scope>
    <source>
        <strain evidence="2 3">DSM 17919</strain>
    </source>
</reference>